<evidence type="ECO:0000256" key="1">
    <source>
        <dbReference type="ARBA" id="ARBA00001917"/>
    </source>
</evidence>
<dbReference type="Proteomes" id="UP001610446">
    <property type="component" value="Unassembled WGS sequence"/>
</dbReference>
<evidence type="ECO:0000259" key="9">
    <source>
        <dbReference type="Pfam" id="PF01243"/>
    </source>
</evidence>
<feature type="region of interest" description="Disordered" evidence="8">
    <location>
        <begin position="13"/>
        <end position="32"/>
    </location>
</feature>
<dbReference type="InterPro" id="IPR012349">
    <property type="entry name" value="Split_barrel_FMN-bd"/>
</dbReference>
<comment type="pathway">
    <text evidence="2">Cofactor metabolism; pyridoxal 5'-phosphate salvage; pyridoxal 5'-phosphate from pyridoxamine 5'-phosphate: step 1/1.</text>
</comment>
<dbReference type="SUPFAM" id="SSF50475">
    <property type="entry name" value="FMN-binding split barrel"/>
    <property type="match status" value="1"/>
</dbReference>
<dbReference type="EC" id="1.4.3.5" evidence="4"/>
<proteinExistence type="predicted"/>
<keyword evidence="12" id="KW-1185">Reference proteome</keyword>
<dbReference type="Pfam" id="PF01243">
    <property type="entry name" value="PNPOx_N"/>
    <property type="match status" value="1"/>
</dbReference>
<dbReference type="InterPro" id="IPR011576">
    <property type="entry name" value="Pyridox_Oxase_N"/>
</dbReference>
<organism evidence="11 12">
    <name type="scientific">Aspergillus pseudoustus</name>
    <dbReference type="NCBI Taxonomy" id="1810923"/>
    <lineage>
        <taxon>Eukaryota</taxon>
        <taxon>Fungi</taxon>
        <taxon>Dikarya</taxon>
        <taxon>Ascomycota</taxon>
        <taxon>Pezizomycotina</taxon>
        <taxon>Eurotiomycetes</taxon>
        <taxon>Eurotiomycetidae</taxon>
        <taxon>Eurotiales</taxon>
        <taxon>Aspergillaceae</taxon>
        <taxon>Aspergillus</taxon>
        <taxon>Aspergillus subgen. Nidulantes</taxon>
    </lineage>
</organism>
<keyword evidence="5" id="KW-0285">Flavoprotein</keyword>
<feature type="compositionally biased region" description="Basic and acidic residues" evidence="8">
    <location>
        <begin position="215"/>
        <end position="225"/>
    </location>
</feature>
<sequence length="238" mass="26328">MTKSLRTQLRLLPTHTGPFPLPPPTPSSLPSTPTAAFQTWLHDAITAGVIEPHALTLSTVDSSTGIPDSRVLILKDLDSARGWQFAIRGDGPKAAQLDGNPGVALCFYWAELGRQVRIRGRAVRLSVEEEERDWEGRPRASKVAAAASRTQSAVLGSLEELRGSVERVISTATASDSTGREEIQRPAWRVYAVSPVVVEFWQRSSDRLHQRVRFRKAEKDDREGGEGEDGWVKELLWP</sequence>
<keyword evidence="7" id="KW-0560">Oxidoreductase</keyword>
<dbReference type="PANTHER" id="PTHR10851:SF0">
    <property type="entry name" value="PYRIDOXINE-5'-PHOSPHATE OXIDASE"/>
    <property type="match status" value="1"/>
</dbReference>
<feature type="region of interest" description="Disordered" evidence="8">
    <location>
        <begin position="215"/>
        <end position="238"/>
    </location>
</feature>
<comment type="pathway">
    <text evidence="3">Cofactor metabolism; pyridoxal 5'-phosphate salvage; pyridoxal 5'-phosphate from pyridoxine 5'-phosphate: step 1/1.</text>
</comment>
<evidence type="ECO:0000256" key="2">
    <source>
        <dbReference type="ARBA" id="ARBA00004738"/>
    </source>
</evidence>
<keyword evidence="6" id="KW-0288">FMN</keyword>
<dbReference type="PANTHER" id="PTHR10851">
    <property type="entry name" value="PYRIDOXINE-5-PHOSPHATE OXIDASE"/>
    <property type="match status" value="1"/>
</dbReference>
<evidence type="ECO:0000256" key="7">
    <source>
        <dbReference type="ARBA" id="ARBA00023002"/>
    </source>
</evidence>
<evidence type="ECO:0000313" key="11">
    <source>
        <dbReference type="EMBL" id="KAL2847232.1"/>
    </source>
</evidence>
<dbReference type="InterPro" id="IPR000659">
    <property type="entry name" value="Pyridox_Oxase"/>
</dbReference>
<dbReference type="PIRSF" id="PIRSF000190">
    <property type="entry name" value="Pyd_amn-ph_oxd"/>
    <property type="match status" value="1"/>
</dbReference>
<dbReference type="NCBIfam" id="NF004231">
    <property type="entry name" value="PRK05679.1"/>
    <property type="match status" value="1"/>
</dbReference>
<dbReference type="Pfam" id="PF10590">
    <property type="entry name" value="PNP_phzG_C"/>
    <property type="match status" value="1"/>
</dbReference>
<protein>
    <recommendedName>
        <fullName evidence="4">pyridoxal 5'-phosphate synthase</fullName>
        <ecNumber evidence="4">1.4.3.5</ecNumber>
    </recommendedName>
</protein>
<comment type="cofactor">
    <cofactor evidence="1">
        <name>FMN</name>
        <dbReference type="ChEBI" id="CHEBI:58210"/>
    </cofactor>
</comment>
<gene>
    <name evidence="11" type="ORF">BJY01DRAFT_263039</name>
</gene>
<dbReference type="InterPro" id="IPR019576">
    <property type="entry name" value="Pyridoxamine_oxidase_dimer_C"/>
</dbReference>
<evidence type="ECO:0000256" key="8">
    <source>
        <dbReference type="SAM" id="MobiDB-lite"/>
    </source>
</evidence>
<evidence type="ECO:0000313" key="12">
    <source>
        <dbReference type="Proteomes" id="UP001610446"/>
    </source>
</evidence>
<evidence type="ECO:0000256" key="4">
    <source>
        <dbReference type="ARBA" id="ARBA00012801"/>
    </source>
</evidence>
<evidence type="ECO:0000256" key="5">
    <source>
        <dbReference type="ARBA" id="ARBA00022630"/>
    </source>
</evidence>
<evidence type="ECO:0000259" key="10">
    <source>
        <dbReference type="Pfam" id="PF10590"/>
    </source>
</evidence>
<accession>A0ABR4K5C4</accession>
<name>A0ABR4K5C4_9EURO</name>
<evidence type="ECO:0000256" key="3">
    <source>
        <dbReference type="ARBA" id="ARBA00005037"/>
    </source>
</evidence>
<evidence type="ECO:0000256" key="6">
    <source>
        <dbReference type="ARBA" id="ARBA00022643"/>
    </source>
</evidence>
<dbReference type="Gene3D" id="2.30.110.10">
    <property type="entry name" value="Electron Transport, Fmn-binding Protein, Chain A"/>
    <property type="match status" value="1"/>
</dbReference>
<dbReference type="EMBL" id="JBFXLU010000057">
    <property type="protein sequence ID" value="KAL2847232.1"/>
    <property type="molecule type" value="Genomic_DNA"/>
</dbReference>
<reference evidence="11 12" key="1">
    <citation type="submission" date="2024-07" db="EMBL/GenBank/DDBJ databases">
        <title>Section-level genome sequencing and comparative genomics of Aspergillus sections Usti and Cavernicolus.</title>
        <authorList>
            <consortium name="Lawrence Berkeley National Laboratory"/>
            <person name="Nybo J.L."/>
            <person name="Vesth T.C."/>
            <person name="Theobald S."/>
            <person name="Frisvad J.C."/>
            <person name="Larsen T.O."/>
            <person name="Kjaerboelling I."/>
            <person name="Rothschild-Mancinelli K."/>
            <person name="Lyhne E.K."/>
            <person name="Kogle M.E."/>
            <person name="Barry K."/>
            <person name="Clum A."/>
            <person name="Na H."/>
            <person name="Ledsgaard L."/>
            <person name="Lin J."/>
            <person name="Lipzen A."/>
            <person name="Kuo A."/>
            <person name="Riley R."/>
            <person name="Mondo S."/>
            <person name="Labutti K."/>
            <person name="Haridas S."/>
            <person name="Pangalinan J."/>
            <person name="Salamov A.A."/>
            <person name="Simmons B.A."/>
            <person name="Magnuson J.K."/>
            <person name="Chen J."/>
            <person name="Drula E."/>
            <person name="Henrissat B."/>
            <person name="Wiebenga A."/>
            <person name="Lubbers R.J."/>
            <person name="Gomes A.C."/>
            <person name="Makela M.R."/>
            <person name="Stajich J."/>
            <person name="Grigoriev I.V."/>
            <person name="Mortensen U.H."/>
            <person name="De Vries R.P."/>
            <person name="Baker S.E."/>
            <person name="Andersen M.R."/>
        </authorList>
    </citation>
    <scope>NUCLEOTIDE SEQUENCE [LARGE SCALE GENOMIC DNA]</scope>
    <source>
        <strain evidence="11 12">CBS 123904</strain>
    </source>
</reference>
<feature type="domain" description="Pyridoxamine 5'-phosphate oxidase N-terminal" evidence="9">
    <location>
        <begin position="42"/>
        <end position="169"/>
    </location>
</feature>
<comment type="caution">
    <text evidence="11">The sequence shown here is derived from an EMBL/GenBank/DDBJ whole genome shotgun (WGS) entry which is preliminary data.</text>
</comment>
<feature type="domain" description="Pyridoxine 5'-phosphate oxidase dimerisation C-terminal" evidence="10">
    <location>
        <begin position="188"/>
        <end position="238"/>
    </location>
</feature>